<comment type="caution">
    <text evidence="1">The sequence shown here is derived from an EMBL/GenBank/DDBJ whole genome shotgun (WGS) entry which is preliminary data.</text>
</comment>
<sequence length="93" mass="10720">MPPKIKNRDSQATVAIRETELITNSVRKEIFTDVSRDKTRNKIKAYTRIEESIEVISTKKRLGVVFQQQSGERNKETLKKMKSNFEIVGVPDP</sequence>
<proteinExistence type="predicted"/>
<organism evidence="1 2">
    <name type="scientific">Araneus ventricosus</name>
    <name type="common">Orbweaver spider</name>
    <name type="synonym">Epeira ventricosa</name>
    <dbReference type="NCBI Taxonomy" id="182803"/>
    <lineage>
        <taxon>Eukaryota</taxon>
        <taxon>Metazoa</taxon>
        <taxon>Ecdysozoa</taxon>
        <taxon>Arthropoda</taxon>
        <taxon>Chelicerata</taxon>
        <taxon>Arachnida</taxon>
        <taxon>Araneae</taxon>
        <taxon>Araneomorphae</taxon>
        <taxon>Entelegynae</taxon>
        <taxon>Araneoidea</taxon>
        <taxon>Araneidae</taxon>
        <taxon>Araneus</taxon>
    </lineage>
</organism>
<protein>
    <submittedName>
        <fullName evidence="1">Uncharacterized protein</fullName>
    </submittedName>
</protein>
<accession>A0A4Y2BML5</accession>
<name>A0A4Y2BML5_ARAVE</name>
<keyword evidence="2" id="KW-1185">Reference proteome</keyword>
<dbReference type="Proteomes" id="UP000499080">
    <property type="component" value="Unassembled WGS sequence"/>
</dbReference>
<reference evidence="1 2" key="1">
    <citation type="journal article" date="2019" name="Sci. Rep.">
        <title>Orb-weaving spider Araneus ventricosus genome elucidates the spidroin gene catalogue.</title>
        <authorList>
            <person name="Kono N."/>
            <person name="Nakamura H."/>
            <person name="Ohtoshi R."/>
            <person name="Moran D.A.P."/>
            <person name="Shinohara A."/>
            <person name="Yoshida Y."/>
            <person name="Fujiwara M."/>
            <person name="Mori M."/>
            <person name="Tomita M."/>
            <person name="Arakawa K."/>
        </authorList>
    </citation>
    <scope>NUCLEOTIDE SEQUENCE [LARGE SCALE GENOMIC DNA]</scope>
</reference>
<dbReference type="EMBL" id="BGPR01000086">
    <property type="protein sequence ID" value="GBL92444.1"/>
    <property type="molecule type" value="Genomic_DNA"/>
</dbReference>
<evidence type="ECO:0000313" key="2">
    <source>
        <dbReference type="Proteomes" id="UP000499080"/>
    </source>
</evidence>
<gene>
    <name evidence="1" type="ORF">AVEN_174725_1</name>
</gene>
<dbReference type="AlphaFoldDB" id="A0A4Y2BML5"/>
<evidence type="ECO:0000313" key="1">
    <source>
        <dbReference type="EMBL" id="GBL92444.1"/>
    </source>
</evidence>